<dbReference type="Pfam" id="PF00908">
    <property type="entry name" value="dTDP_sugar_isom"/>
    <property type="match status" value="1"/>
</dbReference>
<sequence>MRTRFTNLEISGVILVEPQIFGDERGYFMESYNQAEFQAHGITANFVQDNQSSSCYGVIRGLHCQKPPFAQDKLIRVLWGQILDVVVDARLDSPTYGQHLTAKLSSDNQHQLFIPKGCLHGFAVLSEHAVIAYKCDQFYHPEAELTVRYDDPALNIAWPIPDSKRILSTKDRNATLTLEELNLSSD</sequence>
<reference evidence="8" key="1">
    <citation type="journal article" date="2021" name="PeerJ">
        <title>Extensive microbial diversity within the chicken gut microbiome revealed by metagenomics and culture.</title>
        <authorList>
            <person name="Gilroy R."/>
            <person name="Ravi A."/>
            <person name="Getino M."/>
            <person name="Pursley I."/>
            <person name="Horton D.L."/>
            <person name="Alikhan N.F."/>
            <person name="Baker D."/>
            <person name="Gharbi K."/>
            <person name="Hall N."/>
            <person name="Watson M."/>
            <person name="Adriaenssens E.M."/>
            <person name="Foster-Nyarko E."/>
            <person name="Jarju S."/>
            <person name="Secka A."/>
            <person name="Antonio M."/>
            <person name="Oren A."/>
            <person name="Chaudhuri R.R."/>
            <person name="La Ragione R."/>
            <person name="Hildebrand F."/>
            <person name="Pallen M.J."/>
        </authorList>
    </citation>
    <scope>NUCLEOTIDE SEQUENCE</scope>
    <source>
        <strain evidence="8">USASDec5-558</strain>
    </source>
</reference>
<protein>
    <recommendedName>
        <fullName evidence="4 7">dTDP-4-dehydrorhamnose 3,5-epimerase</fullName>
        <ecNumber evidence="3 7">5.1.3.13</ecNumber>
    </recommendedName>
    <alternativeName>
        <fullName evidence="7">Thymidine diphospho-4-keto-rhamnose 3,5-epimerase</fullName>
    </alternativeName>
</protein>
<comment type="function">
    <text evidence="2 7">Catalyzes the epimerization of the C3' and C5'positions of dTDP-6-deoxy-D-xylo-4-hexulose, forming dTDP-6-deoxy-L-lyxo-4-hexulose.</text>
</comment>
<dbReference type="Proteomes" id="UP000886829">
    <property type="component" value="Unassembled WGS sequence"/>
</dbReference>
<evidence type="ECO:0000313" key="9">
    <source>
        <dbReference type="Proteomes" id="UP000886829"/>
    </source>
</evidence>
<comment type="pathway">
    <text evidence="7">Carbohydrate biosynthesis; dTDP-L-rhamnose biosynthesis.</text>
</comment>
<evidence type="ECO:0000256" key="5">
    <source>
        <dbReference type="PIRSR" id="PIRSR600888-1"/>
    </source>
</evidence>
<dbReference type="NCBIfam" id="TIGR01221">
    <property type="entry name" value="rmlC"/>
    <property type="match status" value="1"/>
</dbReference>
<dbReference type="Gene3D" id="2.60.120.10">
    <property type="entry name" value="Jelly Rolls"/>
    <property type="match status" value="1"/>
</dbReference>
<evidence type="ECO:0000256" key="6">
    <source>
        <dbReference type="PIRSR" id="PIRSR600888-3"/>
    </source>
</evidence>
<comment type="catalytic activity">
    <reaction evidence="1 7">
        <text>dTDP-4-dehydro-6-deoxy-alpha-D-glucose = dTDP-4-dehydro-beta-L-rhamnose</text>
        <dbReference type="Rhea" id="RHEA:16969"/>
        <dbReference type="ChEBI" id="CHEBI:57649"/>
        <dbReference type="ChEBI" id="CHEBI:62830"/>
        <dbReference type="EC" id="5.1.3.13"/>
    </reaction>
</comment>
<keyword evidence="7 8" id="KW-0413">Isomerase</keyword>
<dbReference type="CDD" id="cd00438">
    <property type="entry name" value="cupin_RmlC"/>
    <property type="match status" value="1"/>
</dbReference>
<dbReference type="InterPro" id="IPR000888">
    <property type="entry name" value="RmlC-like"/>
</dbReference>
<dbReference type="InterPro" id="IPR014710">
    <property type="entry name" value="RmlC-like_jellyroll"/>
</dbReference>
<feature type="active site" description="Proton acceptor" evidence="5">
    <location>
        <position position="63"/>
    </location>
</feature>
<dbReference type="SUPFAM" id="SSF51182">
    <property type="entry name" value="RmlC-like cupins"/>
    <property type="match status" value="1"/>
</dbReference>
<dbReference type="InterPro" id="IPR011051">
    <property type="entry name" value="RmlC_Cupin_sf"/>
</dbReference>
<feature type="active site" description="Proton donor" evidence="5">
    <location>
        <position position="133"/>
    </location>
</feature>
<reference evidence="8" key="2">
    <citation type="submission" date="2021-04" db="EMBL/GenBank/DDBJ databases">
        <authorList>
            <person name="Gilroy R."/>
        </authorList>
    </citation>
    <scope>NUCLEOTIDE SEQUENCE</scope>
    <source>
        <strain evidence="8">USASDec5-558</strain>
    </source>
</reference>
<name>A0A9D2B005_9GAMM</name>
<dbReference type="GO" id="GO:0000271">
    <property type="term" value="P:polysaccharide biosynthetic process"/>
    <property type="evidence" value="ECO:0007669"/>
    <property type="project" value="TreeGrafter"/>
</dbReference>
<accession>A0A9D2B005</accession>
<comment type="similarity">
    <text evidence="7">Belongs to the dTDP-4-dehydrorhamnose 3,5-epimerase family.</text>
</comment>
<dbReference type="PANTHER" id="PTHR21047:SF2">
    <property type="entry name" value="THYMIDINE DIPHOSPHO-4-KETO-RHAMNOSE 3,5-EPIMERASE"/>
    <property type="match status" value="1"/>
</dbReference>
<evidence type="ECO:0000313" key="8">
    <source>
        <dbReference type="EMBL" id="HIX56140.1"/>
    </source>
</evidence>
<gene>
    <name evidence="8" type="primary">rfbC</name>
    <name evidence="8" type="ORF">H9850_01555</name>
</gene>
<proteinExistence type="inferred from homology"/>
<feature type="site" description="Participates in a stacking interaction with the thymidine ring of dTDP-4-oxo-6-deoxyglucose" evidence="6">
    <location>
        <position position="139"/>
    </location>
</feature>
<evidence type="ECO:0000256" key="2">
    <source>
        <dbReference type="ARBA" id="ARBA00001997"/>
    </source>
</evidence>
<dbReference type="GO" id="GO:0005829">
    <property type="term" value="C:cytosol"/>
    <property type="evidence" value="ECO:0007669"/>
    <property type="project" value="TreeGrafter"/>
</dbReference>
<comment type="subunit">
    <text evidence="7">Homodimer.</text>
</comment>
<dbReference type="AlphaFoldDB" id="A0A9D2B005"/>
<dbReference type="EMBL" id="DXEV01000032">
    <property type="protein sequence ID" value="HIX56140.1"/>
    <property type="molecule type" value="Genomic_DNA"/>
</dbReference>
<dbReference type="GO" id="GO:0019305">
    <property type="term" value="P:dTDP-rhamnose biosynthetic process"/>
    <property type="evidence" value="ECO:0007669"/>
    <property type="project" value="UniProtKB-UniRule"/>
</dbReference>
<comment type="caution">
    <text evidence="8">The sequence shown here is derived from an EMBL/GenBank/DDBJ whole genome shotgun (WGS) entry which is preliminary data.</text>
</comment>
<evidence type="ECO:0000256" key="3">
    <source>
        <dbReference type="ARBA" id="ARBA00012098"/>
    </source>
</evidence>
<evidence type="ECO:0000256" key="4">
    <source>
        <dbReference type="ARBA" id="ARBA00019595"/>
    </source>
</evidence>
<evidence type="ECO:0000256" key="7">
    <source>
        <dbReference type="RuleBase" id="RU364069"/>
    </source>
</evidence>
<dbReference type="PANTHER" id="PTHR21047">
    <property type="entry name" value="DTDP-6-DEOXY-D-GLUCOSE-3,5 EPIMERASE"/>
    <property type="match status" value="1"/>
</dbReference>
<evidence type="ECO:0000256" key="1">
    <source>
        <dbReference type="ARBA" id="ARBA00001298"/>
    </source>
</evidence>
<organism evidence="8 9">
    <name type="scientific">Candidatus Anaerobiospirillum pullistercoris</name>
    <dbReference type="NCBI Taxonomy" id="2838452"/>
    <lineage>
        <taxon>Bacteria</taxon>
        <taxon>Pseudomonadati</taxon>
        <taxon>Pseudomonadota</taxon>
        <taxon>Gammaproteobacteria</taxon>
        <taxon>Aeromonadales</taxon>
        <taxon>Succinivibrionaceae</taxon>
        <taxon>Anaerobiospirillum</taxon>
    </lineage>
</organism>
<dbReference type="GO" id="GO:0008830">
    <property type="term" value="F:dTDP-4-dehydrorhamnose 3,5-epimerase activity"/>
    <property type="evidence" value="ECO:0007669"/>
    <property type="project" value="UniProtKB-UniRule"/>
</dbReference>
<dbReference type="EC" id="5.1.3.13" evidence="3 7"/>